<evidence type="ECO:0000259" key="6">
    <source>
        <dbReference type="Pfam" id="PF07980"/>
    </source>
</evidence>
<evidence type="ECO:0000259" key="7">
    <source>
        <dbReference type="Pfam" id="PF14322"/>
    </source>
</evidence>
<evidence type="ECO:0000256" key="3">
    <source>
        <dbReference type="ARBA" id="ARBA00022729"/>
    </source>
</evidence>
<evidence type="ECO:0000256" key="2">
    <source>
        <dbReference type="ARBA" id="ARBA00006275"/>
    </source>
</evidence>
<keyword evidence="3" id="KW-0732">Signal</keyword>
<dbReference type="EMBL" id="RXOC01000010">
    <property type="protein sequence ID" value="RXF68670.1"/>
    <property type="molecule type" value="Genomic_DNA"/>
</dbReference>
<dbReference type="CDD" id="cd08977">
    <property type="entry name" value="SusD"/>
    <property type="match status" value="1"/>
</dbReference>
<name>A0A4Q0M6J2_9SPHI</name>
<dbReference type="Gene3D" id="1.25.40.390">
    <property type="match status" value="1"/>
</dbReference>
<comment type="caution">
    <text evidence="8">The sequence shown here is derived from an EMBL/GenBank/DDBJ whole genome shotgun (WGS) entry which is preliminary data.</text>
</comment>
<evidence type="ECO:0000256" key="1">
    <source>
        <dbReference type="ARBA" id="ARBA00004442"/>
    </source>
</evidence>
<dbReference type="RefSeq" id="WP_128770302.1">
    <property type="nucleotide sequence ID" value="NZ_RXOC01000010.1"/>
</dbReference>
<accession>A0A4Q0M6J2</accession>
<keyword evidence="5" id="KW-0998">Cell outer membrane</keyword>
<feature type="domain" description="RagB/SusD" evidence="6">
    <location>
        <begin position="262"/>
        <end position="532"/>
    </location>
</feature>
<evidence type="ECO:0000313" key="8">
    <source>
        <dbReference type="EMBL" id="RXF68670.1"/>
    </source>
</evidence>
<dbReference type="PROSITE" id="PS51257">
    <property type="entry name" value="PROKAR_LIPOPROTEIN"/>
    <property type="match status" value="1"/>
</dbReference>
<dbReference type="InterPro" id="IPR012944">
    <property type="entry name" value="SusD_RagB_dom"/>
</dbReference>
<organism evidence="8 9">
    <name type="scientific">Arcticibacter tournemirensis</name>
    <dbReference type="NCBI Taxonomy" id="699437"/>
    <lineage>
        <taxon>Bacteria</taxon>
        <taxon>Pseudomonadati</taxon>
        <taxon>Bacteroidota</taxon>
        <taxon>Sphingobacteriia</taxon>
        <taxon>Sphingobacteriales</taxon>
        <taxon>Sphingobacteriaceae</taxon>
        <taxon>Arcticibacter</taxon>
    </lineage>
</organism>
<evidence type="ECO:0000256" key="4">
    <source>
        <dbReference type="ARBA" id="ARBA00023136"/>
    </source>
</evidence>
<dbReference type="Proteomes" id="UP000290848">
    <property type="component" value="Unassembled WGS sequence"/>
</dbReference>
<dbReference type="Pfam" id="PF07980">
    <property type="entry name" value="SusD_RagB"/>
    <property type="match status" value="1"/>
</dbReference>
<dbReference type="Pfam" id="PF14322">
    <property type="entry name" value="SusD-like_3"/>
    <property type="match status" value="1"/>
</dbReference>
<dbReference type="GO" id="GO:0009279">
    <property type="term" value="C:cell outer membrane"/>
    <property type="evidence" value="ECO:0007669"/>
    <property type="project" value="UniProtKB-SubCell"/>
</dbReference>
<feature type="domain" description="SusD-like N-terminal" evidence="7">
    <location>
        <begin position="37"/>
        <end position="220"/>
    </location>
</feature>
<dbReference type="InterPro" id="IPR033985">
    <property type="entry name" value="SusD-like_N"/>
</dbReference>
<protein>
    <submittedName>
        <fullName evidence="8">RagB/SusD family nutrient uptake outer membrane protein</fullName>
    </submittedName>
</protein>
<comment type="similarity">
    <text evidence="2">Belongs to the SusD family.</text>
</comment>
<evidence type="ECO:0000313" key="9">
    <source>
        <dbReference type="Proteomes" id="UP000290848"/>
    </source>
</evidence>
<dbReference type="InterPro" id="IPR011990">
    <property type="entry name" value="TPR-like_helical_dom_sf"/>
</dbReference>
<proteinExistence type="inferred from homology"/>
<dbReference type="AlphaFoldDB" id="A0A4Q0M6J2"/>
<dbReference type="SUPFAM" id="SSF48452">
    <property type="entry name" value="TPR-like"/>
    <property type="match status" value="1"/>
</dbReference>
<reference evidence="8 9" key="1">
    <citation type="submission" date="2018-12" db="EMBL/GenBank/DDBJ databases">
        <title>The Draft Genome Sequence of the Soil Bacterium Pedobacter tournemirensis R1.</title>
        <authorList>
            <person name="He J."/>
        </authorList>
    </citation>
    <scope>NUCLEOTIDE SEQUENCE [LARGE SCALE GENOMIC DNA]</scope>
    <source>
        <strain evidence="8 9">R1</strain>
    </source>
</reference>
<gene>
    <name evidence="8" type="ORF">EKH83_15185</name>
</gene>
<comment type="subcellular location">
    <subcellularLocation>
        <location evidence="1">Cell outer membrane</location>
    </subcellularLocation>
</comment>
<sequence>MKKLIYILITVLTIGACKVEVKNPNTITAATFWKTEQDAQYGINAVYNMFYKPGTYSRWMWFRLDLTSDEGFSQSPWAELKEWTQFTYNNYNFWEGNRWTYRDCYEAIFRANQVLSYVPNISFSDENNKNRILGQAYFLRGLYYYHIALLWGGPDKSVAIVLEPSTPDMQPQGHTETEVFEQAIADFTQAQTLLPTAWEGIDKGRATKGAALAFRAKCYMQLKKWTEAGADLRWLVEGEGRSYYNLTTNYFDNFSKDRENNQESVFEIQYSDANKAPAGDDDFAVDPNLGLNRGQFFAPPGIGWTDGELRPWLVTAFKQEKDLSNNFDIRLRYTAFYEGMENDFPNNTRIYGEVSNNATWSRPNWKGRVFFRKYSAEYYRDFDDYYNPTNVRLIRFADVLLMYAECIAQSGGALSEAVALVDRVRARVNMPALSVNNASATSNKEVFLKRLQTERALELATEGQRWADLKRWGLLDTQAGIDELKLRDPDFAYWNENEGRWIQRFVIGRHNRLPIPSDEVNNNPNITQNPMY</sequence>
<evidence type="ECO:0000256" key="5">
    <source>
        <dbReference type="ARBA" id="ARBA00023237"/>
    </source>
</evidence>
<keyword evidence="4" id="KW-0472">Membrane</keyword>